<reference evidence="1 2" key="1">
    <citation type="journal article" date="2015" name="Genome Announc.">
        <title>Complete Genome Sequence of Biocontrol Strain Pseudomonas fluorescens LBUM223.</title>
        <authorList>
            <person name="Roquigny R."/>
            <person name="Arseneault T."/>
            <person name="Gadkar V.J."/>
            <person name="Novinscak A."/>
            <person name="Joly D.L."/>
            <person name="Filion M."/>
        </authorList>
    </citation>
    <scope>NUCLEOTIDE SEQUENCE [LARGE SCALE GENOMIC DNA]</scope>
    <source>
        <strain evidence="1 2">LBUM223</strain>
    </source>
</reference>
<dbReference type="AlphaFoldDB" id="A0AAU8U1B3"/>
<accession>A0AAU8U1B3</accession>
<protein>
    <submittedName>
        <fullName evidence="1">Uncharacterized protein</fullName>
    </submittedName>
</protein>
<proteinExistence type="predicted"/>
<dbReference type="EMBL" id="CP011117">
    <property type="protein sequence ID" value="AKA85345.1"/>
    <property type="molecule type" value="Genomic_DNA"/>
</dbReference>
<dbReference type="Proteomes" id="UP000033099">
    <property type="component" value="Chromosome"/>
</dbReference>
<organism evidence="1 2">
    <name type="scientific">Pseudomonas synxantha</name>
    <dbReference type="NCBI Taxonomy" id="47883"/>
    <lineage>
        <taxon>Bacteria</taxon>
        <taxon>Pseudomonadati</taxon>
        <taxon>Pseudomonadota</taxon>
        <taxon>Gammaproteobacteria</taxon>
        <taxon>Pseudomonadales</taxon>
        <taxon>Pseudomonadaceae</taxon>
        <taxon>Pseudomonas</taxon>
    </lineage>
</organism>
<dbReference type="KEGG" id="pfb:VO64_4799"/>
<evidence type="ECO:0000313" key="2">
    <source>
        <dbReference type="Proteomes" id="UP000033099"/>
    </source>
</evidence>
<gene>
    <name evidence="1" type="ORF">VO64_4799</name>
</gene>
<sequence>MYFSFSSVESSTLLCDLKNFLVGEFINTLSSFASSFLELIFKVLRASSISSSK</sequence>
<evidence type="ECO:0000313" key="1">
    <source>
        <dbReference type="EMBL" id="AKA85345.1"/>
    </source>
</evidence>
<name>A0AAU8U1B3_9PSED</name>